<dbReference type="PANTHER" id="PTHR46558:SF13">
    <property type="entry name" value="HTH-TYPE TRANSCRIPTIONAL REGULATOR IMMR"/>
    <property type="match status" value="1"/>
</dbReference>
<dbReference type="CDD" id="cd00093">
    <property type="entry name" value="HTH_XRE"/>
    <property type="match status" value="1"/>
</dbReference>
<dbReference type="Gene3D" id="1.10.260.40">
    <property type="entry name" value="lambda repressor-like DNA-binding domains"/>
    <property type="match status" value="1"/>
</dbReference>
<dbReference type="Proteomes" id="UP000637513">
    <property type="component" value="Unassembled WGS sequence"/>
</dbReference>
<dbReference type="InterPro" id="IPR001387">
    <property type="entry name" value="Cro/C1-type_HTH"/>
</dbReference>
<gene>
    <name evidence="4" type="ORF">H8700_03385</name>
</gene>
<dbReference type="PANTHER" id="PTHR46558">
    <property type="entry name" value="TRACRIPTIONAL REGULATORY PROTEIN-RELATED-RELATED"/>
    <property type="match status" value="1"/>
</dbReference>
<dbReference type="SMART" id="SM00530">
    <property type="entry name" value="HTH_XRE"/>
    <property type="match status" value="1"/>
</dbReference>
<sequence length="94" mass="10595">MMIYDMEASGKRLKALRKQAEKTQEQVAETVGLEPGTISRIERGIKGPSIETLLLFSDVYRVSTDYILKGNEIKSESNALLKDLEAVLQKYKSM</sequence>
<dbReference type="InterPro" id="IPR010982">
    <property type="entry name" value="Lambda_DNA-bd_dom_sf"/>
</dbReference>
<proteinExistence type="predicted"/>
<keyword evidence="1" id="KW-0238">DNA-binding</keyword>
<evidence type="ECO:0000259" key="3">
    <source>
        <dbReference type="PROSITE" id="PS50943"/>
    </source>
</evidence>
<dbReference type="RefSeq" id="WP_249303127.1">
    <property type="nucleotide sequence ID" value="NZ_JACRSW010000011.1"/>
</dbReference>
<dbReference type="EMBL" id="JACRSW010000011">
    <property type="protein sequence ID" value="MBC8556750.1"/>
    <property type="molecule type" value="Genomic_DNA"/>
</dbReference>
<reference evidence="4 5" key="1">
    <citation type="submission" date="2020-08" db="EMBL/GenBank/DDBJ databases">
        <title>Genome public.</title>
        <authorList>
            <person name="Liu C."/>
            <person name="Sun Q."/>
        </authorList>
    </citation>
    <scope>NUCLEOTIDE SEQUENCE [LARGE SCALE GENOMIC DNA]</scope>
    <source>
        <strain evidence="4 5">BX3</strain>
    </source>
</reference>
<feature type="coiled-coil region" evidence="2">
    <location>
        <begin position="6"/>
        <end position="33"/>
    </location>
</feature>
<evidence type="ECO:0000313" key="4">
    <source>
        <dbReference type="EMBL" id="MBC8556750.1"/>
    </source>
</evidence>
<feature type="domain" description="HTH cro/C1-type" evidence="3">
    <location>
        <begin position="13"/>
        <end position="67"/>
    </location>
</feature>
<dbReference type="Pfam" id="PF01381">
    <property type="entry name" value="HTH_3"/>
    <property type="match status" value="1"/>
</dbReference>
<comment type="caution">
    <text evidence="4">The sequence shown here is derived from an EMBL/GenBank/DDBJ whole genome shotgun (WGS) entry which is preliminary data.</text>
</comment>
<evidence type="ECO:0000313" key="5">
    <source>
        <dbReference type="Proteomes" id="UP000637513"/>
    </source>
</evidence>
<evidence type="ECO:0000256" key="1">
    <source>
        <dbReference type="ARBA" id="ARBA00023125"/>
    </source>
</evidence>
<accession>A0ABR7MSG9</accession>
<keyword evidence="2" id="KW-0175">Coiled coil</keyword>
<organism evidence="4 5">
    <name type="scientific">Jutongia hominis</name>
    <dbReference type="NCBI Taxonomy" id="2763664"/>
    <lineage>
        <taxon>Bacteria</taxon>
        <taxon>Bacillati</taxon>
        <taxon>Bacillota</taxon>
        <taxon>Clostridia</taxon>
        <taxon>Lachnospirales</taxon>
        <taxon>Lachnospiraceae</taxon>
        <taxon>Jutongia</taxon>
    </lineage>
</organism>
<name>A0ABR7MSG9_9FIRM</name>
<dbReference type="SUPFAM" id="SSF47413">
    <property type="entry name" value="lambda repressor-like DNA-binding domains"/>
    <property type="match status" value="1"/>
</dbReference>
<dbReference type="PROSITE" id="PS50943">
    <property type="entry name" value="HTH_CROC1"/>
    <property type="match status" value="1"/>
</dbReference>
<evidence type="ECO:0000256" key="2">
    <source>
        <dbReference type="SAM" id="Coils"/>
    </source>
</evidence>
<protein>
    <submittedName>
        <fullName evidence="4">Helix-turn-helix transcriptional regulator</fullName>
    </submittedName>
</protein>
<keyword evidence="5" id="KW-1185">Reference proteome</keyword>